<evidence type="ECO:0000313" key="3">
    <source>
        <dbReference type="Proteomes" id="UP000182347"/>
    </source>
</evidence>
<accession>A0A1G9UCE4</accession>
<reference evidence="3" key="1">
    <citation type="submission" date="2016-10" db="EMBL/GenBank/DDBJ databases">
        <authorList>
            <person name="Varghese N."/>
            <person name="Submissions S."/>
        </authorList>
    </citation>
    <scope>NUCLEOTIDE SEQUENCE [LARGE SCALE GENOMIC DNA]</scope>
    <source>
        <strain evidence="3">CGMCC 1.6199</strain>
    </source>
</reference>
<proteinExistence type="predicted"/>
<dbReference type="Gene3D" id="3.30.70.1480">
    <property type="entry name" value="GK1464-like"/>
    <property type="match status" value="1"/>
</dbReference>
<dbReference type="InterPro" id="IPR028990">
    <property type="entry name" value="GK1464-like"/>
</dbReference>
<dbReference type="AlphaFoldDB" id="A0A1G9UCE4"/>
<organism evidence="2 3">
    <name type="scientific">Sediminibacillus halophilus</name>
    <dbReference type="NCBI Taxonomy" id="482461"/>
    <lineage>
        <taxon>Bacteria</taxon>
        <taxon>Bacillati</taxon>
        <taxon>Bacillota</taxon>
        <taxon>Bacilli</taxon>
        <taxon>Bacillales</taxon>
        <taxon>Bacillaceae</taxon>
        <taxon>Sediminibacillus</taxon>
    </lineage>
</organism>
<dbReference type="InterPro" id="IPR040915">
    <property type="entry name" value="GK1464-like_dom"/>
</dbReference>
<name>A0A1G9UCE4_9BACI</name>
<dbReference type="EMBL" id="FNHF01000003">
    <property type="protein sequence ID" value="SDM57579.1"/>
    <property type="molecule type" value="Genomic_DNA"/>
</dbReference>
<dbReference type="Pfam" id="PF18681">
    <property type="entry name" value="DUF5634"/>
    <property type="match status" value="1"/>
</dbReference>
<keyword evidence="3" id="KW-1185">Reference proteome</keyword>
<dbReference type="RefSeq" id="WP_074600018.1">
    <property type="nucleotide sequence ID" value="NZ_FNHF01000003.1"/>
</dbReference>
<dbReference type="Proteomes" id="UP000182347">
    <property type="component" value="Unassembled WGS sequence"/>
</dbReference>
<evidence type="ECO:0000313" key="2">
    <source>
        <dbReference type="EMBL" id="SDM57579.1"/>
    </source>
</evidence>
<dbReference type="SUPFAM" id="SSF143579">
    <property type="entry name" value="GK1464-like"/>
    <property type="match status" value="1"/>
</dbReference>
<sequence length="102" mass="11921">MDHVTIDQIRGELQDSFETLMEKYNIDDIGTFEEEGPEDDYYIGYTVRKNGRVYMVHMPFAKTDEGQLELARQEWTVETDDPTDEDISGFPTIDAVFEQLFK</sequence>
<gene>
    <name evidence="2" type="ORF">SAMN05216244_2960</name>
</gene>
<evidence type="ECO:0000259" key="1">
    <source>
        <dbReference type="Pfam" id="PF18681"/>
    </source>
</evidence>
<feature type="domain" description="GK1464-like" evidence="1">
    <location>
        <begin position="4"/>
        <end position="99"/>
    </location>
</feature>
<protein>
    <recommendedName>
        <fullName evidence="1">GK1464-like domain-containing protein</fullName>
    </recommendedName>
</protein>